<evidence type="ECO:0000313" key="2">
    <source>
        <dbReference type="WBParaSite" id="BXY_1543800.1"/>
    </source>
</evidence>
<dbReference type="Proteomes" id="UP000095284">
    <property type="component" value="Unplaced"/>
</dbReference>
<dbReference type="AlphaFoldDB" id="A0A1I7SQX5"/>
<protein>
    <submittedName>
        <fullName evidence="2">Glycosyltransferase family 2 protein</fullName>
    </submittedName>
</protein>
<reference evidence="2" key="1">
    <citation type="submission" date="2016-11" db="UniProtKB">
        <authorList>
            <consortium name="WormBaseParasite"/>
        </authorList>
    </citation>
    <scope>IDENTIFICATION</scope>
</reference>
<organism evidence="1 2">
    <name type="scientific">Bursaphelenchus xylophilus</name>
    <name type="common">Pinewood nematode worm</name>
    <name type="synonym">Aphelenchoides xylophilus</name>
    <dbReference type="NCBI Taxonomy" id="6326"/>
    <lineage>
        <taxon>Eukaryota</taxon>
        <taxon>Metazoa</taxon>
        <taxon>Ecdysozoa</taxon>
        <taxon>Nematoda</taxon>
        <taxon>Chromadorea</taxon>
        <taxon>Rhabditida</taxon>
        <taxon>Tylenchina</taxon>
        <taxon>Tylenchomorpha</taxon>
        <taxon>Aphelenchoidea</taxon>
        <taxon>Aphelenchoididae</taxon>
        <taxon>Bursaphelenchus</taxon>
    </lineage>
</organism>
<sequence length="247" mass="28462">MFNRVNDGQRKVLCVLDDFSNTNQKIHCEKIISTALELVDAGSEFMWIRESMPEFTFTLDEHFFAPAYENIRVAVGKDDEITGLLEGLLTNERFGYLFEDRAVVRYVLTHGKLSEQCLGIRLLFNMVYMKMSEYLTNYRAGSRTGLDLAFFGEIRTVLAFRQKKSPEDQLFCYFSNDLFSEPALSLKPIGRRIFRSLIPVPTYNVLSVNKNHISSFSIINSQRWKQSNTIGRVSKTFALGWYNGDIP</sequence>
<dbReference type="WBParaSite" id="BXY_1543800.1">
    <property type="protein sequence ID" value="BXY_1543800.1"/>
    <property type="gene ID" value="BXY_1543800"/>
</dbReference>
<proteinExistence type="predicted"/>
<accession>A0A1I7SQX5</accession>
<name>A0A1I7SQX5_BURXY</name>
<evidence type="ECO:0000313" key="1">
    <source>
        <dbReference type="Proteomes" id="UP000095284"/>
    </source>
</evidence>